<evidence type="ECO:0000313" key="4">
    <source>
        <dbReference type="EMBL" id="CAI5438314.1"/>
    </source>
</evidence>
<feature type="compositionally biased region" description="Acidic residues" evidence="3">
    <location>
        <begin position="204"/>
        <end position="213"/>
    </location>
</feature>
<feature type="compositionally biased region" description="Polar residues" evidence="3">
    <location>
        <begin position="152"/>
        <end position="162"/>
    </location>
</feature>
<feature type="region of interest" description="Disordered" evidence="3">
    <location>
        <begin position="455"/>
        <end position="496"/>
    </location>
</feature>
<sequence>MFRKPKSKAAIRQRTEINWEEGKDDEQKEEAPIIVKRSEPQSKFSFDQDEGADSSFEVKKNVKQVEDLKRMRRLEEEAEKTKIERQKEEQIRKEKLEKIVKKEKEKKHEKSSDRKKYLEKYRDVSAKHVGSGFDEDLDIDEELISERDTRNKFSSTLSSSIPDSRAVYEAKKRRERARREGYLPLDDDQKIRSSGPRDRLVREDENDDSDEEYEQSKFYSARELLKSEEDRRREEQNEFLNQEHGDGDIDNWKNEEDHEMEEWEKQQIQKAVSGRAIGQLRNERNNTAKMLGLRIPDDITDEVDMDMDMDIEIDAPKTNFNNGPTNTGGVVKLEDILSKLKLRMSEREEALNFRREELRKIEQHLEENIQMSNSIEMELPEMSTKFQMYQELRIYSRSLLECLNEKVEEINEICDKKRQCSKMKLNRLVKRRRQDVRDQYSECSTSAAGKSLNSIKQGDAAIRSAEREARRGRRRRNRESTLAGISHEDGLSSDDEEMTTQIMADKRIYEEVEAQSSVVFADALEEFSDLRKVLGRMMDWLAVDTKSFQDAYVYLCLPKLCSPYVRLQLITSDLLNTDCLIDSMQWFKDVIIAGSENIDIDQEHEILVNLAPAIIEKVVLPFLIDTIRDEWDPMSLKQTSKLAEFCSIFGKLPNLTEKSKIFNEFLETIRDKILNSIEEDLFIPMFSSIALENSSTGCKAFHDRQYWTSIKISENVSEILTILTEENKTWFYFKKYSLS</sequence>
<dbReference type="PANTHER" id="PTHR12214:SF0">
    <property type="entry name" value="LD29489P"/>
    <property type="match status" value="1"/>
</dbReference>
<keyword evidence="5" id="KW-1185">Reference proteome</keyword>
<evidence type="ECO:0008006" key="6">
    <source>
        <dbReference type="Google" id="ProtNLM"/>
    </source>
</evidence>
<comment type="subcellular location">
    <subcellularLocation>
        <location evidence="1">Nucleus</location>
    </subcellularLocation>
</comment>
<evidence type="ECO:0000256" key="1">
    <source>
        <dbReference type="ARBA" id="ARBA00004123"/>
    </source>
</evidence>
<dbReference type="Proteomes" id="UP001152747">
    <property type="component" value="Unassembled WGS sequence"/>
</dbReference>
<dbReference type="InterPro" id="IPR012890">
    <property type="entry name" value="GCFC2-like"/>
</dbReference>
<dbReference type="GO" id="GO:0000398">
    <property type="term" value="P:mRNA splicing, via spliceosome"/>
    <property type="evidence" value="ECO:0007669"/>
    <property type="project" value="InterPro"/>
</dbReference>
<evidence type="ECO:0000256" key="2">
    <source>
        <dbReference type="ARBA" id="ARBA00023242"/>
    </source>
</evidence>
<accession>A0A9P1I274</accession>
<feature type="compositionally biased region" description="Basic and acidic residues" evidence="3">
    <location>
        <begin position="13"/>
        <end position="40"/>
    </location>
</feature>
<gene>
    <name evidence="4" type="ORF">CAMP_LOCUS951</name>
</gene>
<evidence type="ECO:0000313" key="5">
    <source>
        <dbReference type="Proteomes" id="UP001152747"/>
    </source>
</evidence>
<dbReference type="PANTHER" id="PTHR12214">
    <property type="entry name" value="GC-RICH SEQUENCE DNA-BINDING FACTOR"/>
    <property type="match status" value="1"/>
</dbReference>
<reference evidence="4" key="1">
    <citation type="submission" date="2022-11" db="EMBL/GenBank/DDBJ databases">
        <authorList>
            <person name="Kikuchi T."/>
        </authorList>
    </citation>
    <scope>NUCLEOTIDE SEQUENCE</scope>
    <source>
        <strain evidence="4">PS1010</strain>
    </source>
</reference>
<feature type="compositionally biased region" description="Basic and acidic residues" evidence="3">
    <location>
        <begin position="223"/>
        <end position="252"/>
    </location>
</feature>
<proteinExistence type="predicted"/>
<dbReference type="GO" id="GO:0005634">
    <property type="term" value="C:nucleus"/>
    <property type="evidence" value="ECO:0007669"/>
    <property type="project" value="UniProtKB-SubCell"/>
</dbReference>
<feature type="compositionally biased region" description="Basic residues" evidence="3">
    <location>
        <begin position="1"/>
        <end position="11"/>
    </location>
</feature>
<dbReference type="OrthoDB" id="429427at2759"/>
<dbReference type="EMBL" id="CANHGI010000001">
    <property type="protein sequence ID" value="CAI5438314.1"/>
    <property type="molecule type" value="Genomic_DNA"/>
</dbReference>
<evidence type="ECO:0000256" key="3">
    <source>
        <dbReference type="SAM" id="MobiDB-lite"/>
    </source>
</evidence>
<comment type="caution">
    <text evidence="4">The sequence shown here is derived from an EMBL/GenBank/DDBJ whole genome shotgun (WGS) entry which is preliminary data.</text>
</comment>
<feature type="region of interest" description="Disordered" evidence="3">
    <location>
        <begin position="74"/>
        <end position="121"/>
    </location>
</feature>
<feature type="region of interest" description="Disordered" evidence="3">
    <location>
        <begin position="1"/>
        <end position="58"/>
    </location>
</feature>
<dbReference type="AlphaFoldDB" id="A0A9P1I274"/>
<feature type="compositionally biased region" description="Basic and acidic residues" evidence="3">
    <location>
        <begin position="166"/>
        <end position="203"/>
    </location>
</feature>
<keyword evidence="2" id="KW-0539">Nucleus</keyword>
<name>A0A9P1I274_9PELO</name>
<organism evidence="4 5">
    <name type="scientific">Caenorhabditis angaria</name>
    <dbReference type="NCBI Taxonomy" id="860376"/>
    <lineage>
        <taxon>Eukaryota</taxon>
        <taxon>Metazoa</taxon>
        <taxon>Ecdysozoa</taxon>
        <taxon>Nematoda</taxon>
        <taxon>Chromadorea</taxon>
        <taxon>Rhabditida</taxon>
        <taxon>Rhabditina</taxon>
        <taxon>Rhabditomorpha</taxon>
        <taxon>Rhabditoidea</taxon>
        <taxon>Rhabditidae</taxon>
        <taxon>Peloderinae</taxon>
        <taxon>Caenorhabditis</taxon>
    </lineage>
</organism>
<dbReference type="GO" id="GO:0003677">
    <property type="term" value="F:DNA binding"/>
    <property type="evidence" value="ECO:0007669"/>
    <property type="project" value="InterPro"/>
</dbReference>
<feature type="region of interest" description="Disordered" evidence="3">
    <location>
        <begin position="148"/>
        <end position="252"/>
    </location>
</feature>
<protein>
    <recommendedName>
        <fullName evidence="6">GCF C-terminal domain-containing protein</fullName>
    </recommendedName>
</protein>